<sequence>MKMEIQAKTIPVCQLDENNYFVGMTIADLDSLANNGHYLIPALCIQTEQPEFKHGYVAQWTGKTWNYIEDHRGETVYSKKTGEVFVINELGILPATVTTIPCPDIYHQWSDKTNNWIEKADAEQLRLQDKRNNAGSLSRTQMLSQLEITLGKNKEALVKDAENVLKGIDLIKIRNYILETQLFALNDDNWWKYLTDVLHLDEKQIFDIWNEASNI</sequence>
<accession>A0A074V7V9</accession>
<proteinExistence type="predicted"/>
<comment type="caution">
    <text evidence="1">The sequence shown here is derived from an EMBL/GenBank/DDBJ whole genome shotgun (WGS) entry which is preliminary data.</text>
</comment>
<gene>
    <name evidence="1" type="ORF">SASC598J21_009330</name>
</gene>
<dbReference type="AlphaFoldDB" id="A0A074V7V9"/>
<organism evidence="1 2">
    <name type="scientific">Snodgrassella alvi SCGC AB-598-J21</name>
    <dbReference type="NCBI Taxonomy" id="1385367"/>
    <lineage>
        <taxon>Bacteria</taxon>
        <taxon>Pseudomonadati</taxon>
        <taxon>Pseudomonadota</taxon>
        <taxon>Betaproteobacteria</taxon>
        <taxon>Neisseriales</taxon>
        <taxon>Neisseriaceae</taxon>
        <taxon>Snodgrassella</taxon>
    </lineage>
</organism>
<name>A0A074V7V9_9NEIS</name>
<evidence type="ECO:0000313" key="2">
    <source>
        <dbReference type="Proteomes" id="UP000027644"/>
    </source>
</evidence>
<evidence type="ECO:0000313" key="1">
    <source>
        <dbReference type="EMBL" id="KEQ01281.1"/>
    </source>
</evidence>
<reference evidence="1 2" key="1">
    <citation type="journal article" date="2014" name="PLoS Genet.">
        <title>Hidden diversity in honey bee gut symbionts detected by single-cell genomics.</title>
        <authorList>
            <person name="Engel P."/>
            <person name="Stepanauskas R."/>
            <person name="Moran N."/>
        </authorList>
    </citation>
    <scope>NUCLEOTIDE SEQUENCE [LARGE SCALE GENOMIC DNA]</scope>
    <source>
        <strain evidence="1 2">SCGC AB-598-J21</strain>
    </source>
</reference>
<dbReference type="EMBL" id="AVQL01000428">
    <property type="protein sequence ID" value="KEQ01281.1"/>
    <property type="molecule type" value="Genomic_DNA"/>
</dbReference>
<dbReference type="Proteomes" id="UP000027644">
    <property type="component" value="Unassembled WGS sequence"/>
</dbReference>
<protein>
    <submittedName>
        <fullName evidence="1">Uncharacterized protein</fullName>
    </submittedName>
</protein>